<evidence type="ECO:0000313" key="2">
    <source>
        <dbReference type="Proteomes" id="UP000542776"/>
    </source>
</evidence>
<reference evidence="1 2" key="1">
    <citation type="submission" date="2020-08" db="EMBL/GenBank/DDBJ databases">
        <title>Genomic Encyclopedia of Type Strains, Phase IV (KMG-IV): sequencing the most valuable type-strain genomes for metagenomic binning, comparative biology and taxonomic classification.</title>
        <authorList>
            <person name="Goeker M."/>
        </authorList>
    </citation>
    <scope>NUCLEOTIDE SEQUENCE [LARGE SCALE GENOMIC DNA]</scope>
    <source>
        <strain evidence="1 2">DSM 102238</strain>
    </source>
</reference>
<dbReference type="AlphaFoldDB" id="A0A7W6E7K3"/>
<proteinExistence type="predicted"/>
<sequence>MTNLAFEAAAEPRRFSQLKRLLGHRVDSEWSVADWMIGLASVTLALGSASFFGVSYAISVSSPDFFQNAALANIPPKLDRLQTGSIDTGNAMPAPQIVRSRALQPSDYQIVMVFRDEALLATHDELVRVKVGSLVPGLGVIRTIDAAASGSTVVADLATLRGVTPSRP</sequence>
<dbReference type="Proteomes" id="UP000542776">
    <property type="component" value="Unassembled WGS sequence"/>
</dbReference>
<evidence type="ECO:0000313" key="1">
    <source>
        <dbReference type="EMBL" id="MBB3996201.1"/>
    </source>
</evidence>
<dbReference type="EMBL" id="JACIEK010000001">
    <property type="protein sequence ID" value="MBB3996201.1"/>
    <property type="molecule type" value="Genomic_DNA"/>
</dbReference>
<keyword evidence="2" id="KW-1185">Reference proteome</keyword>
<comment type="caution">
    <text evidence="1">The sequence shown here is derived from an EMBL/GenBank/DDBJ whole genome shotgun (WGS) entry which is preliminary data.</text>
</comment>
<dbReference type="RefSeq" id="WP_183196638.1">
    <property type="nucleotide sequence ID" value="NZ_JACIEK010000001.1"/>
</dbReference>
<name>A0A7W6E7K3_9HYPH</name>
<protein>
    <submittedName>
        <fullName evidence="1">Uncharacterized protein</fullName>
    </submittedName>
</protein>
<accession>A0A7W6E7K3</accession>
<gene>
    <name evidence="1" type="ORF">GGR04_000022</name>
</gene>
<organism evidence="1 2">
    <name type="scientific">Aureimonas pseudogalii</name>
    <dbReference type="NCBI Taxonomy" id="1744844"/>
    <lineage>
        <taxon>Bacteria</taxon>
        <taxon>Pseudomonadati</taxon>
        <taxon>Pseudomonadota</taxon>
        <taxon>Alphaproteobacteria</taxon>
        <taxon>Hyphomicrobiales</taxon>
        <taxon>Aurantimonadaceae</taxon>
        <taxon>Aureimonas</taxon>
    </lineage>
</organism>